<organism evidence="1 2">
    <name type="scientific">Popillia japonica</name>
    <name type="common">Japanese beetle</name>
    <dbReference type="NCBI Taxonomy" id="7064"/>
    <lineage>
        <taxon>Eukaryota</taxon>
        <taxon>Metazoa</taxon>
        <taxon>Ecdysozoa</taxon>
        <taxon>Arthropoda</taxon>
        <taxon>Hexapoda</taxon>
        <taxon>Insecta</taxon>
        <taxon>Pterygota</taxon>
        <taxon>Neoptera</taxon>
        <taxon>Endopterygota</taxon>
        <taxon>Coleoptera</taxon>
        <taxon>Polyphaga</taxon>
        <taxon>Scarabaeiformia</taxon>
        <taxon>Scarabaeidae</taxon>
        <taxon>Rutelinae</taxon>
        <taxon>Popillia</taxon>
    </lineage>
</organism>
<comment type="caution">
    <text evidence="1">The sequence shown here is derived from an EMBL/GenBank/DDBJ whole genome shotgun (WGS) entry which is preliminary data.</text>
</comment>
<evidence type="ECO:0000313" key="2">
    <source>
        <dbReference type="Proteomes" id="UP001458880"/>
    </source>
</evidence>
<evidence type="ECO:0000313" key="1">
    <source>
        <dbReference type="EMBL" id="KAK9700687.1"/>
    </source>
</evidence>
<accession>A0AAW1JCD3</accession>
<sequence>MWPWINETIKRSNIQLKALYALLQTAEIMKLCNVRKKEYRKLITKEKKAYYANRLHSSKNKTKFVWDIVRKVTNKTKLAAPLTLIINEREITSPIEVANNSGNHFSRNVQ</sequence>
<protein>
    <submittedName>
        <fullName evidence="1">Uncharacterized protein</fullName>
    </submittedName>
</protein>
<dbReference type="Proteomes" id="UP001458880">
    <property type="component" value="Unassembled WGS sequence"/>
</dbReference>
<dbReference type="AlphaFoldDB" id="A0AAW1JCD3"/>
<name>A0AAW1JCD3_POPJA</name>
<proteinExistence type="predicted"/>
<keyword evidence="2" id="KW-1185">Reference proteome</keyword>
<reference evidence="1 2" key="1">
    <citation type="journal article" date="2024" name="BMC Genomics">
        <title>De novo assembly and annotation of Popillia japonica's genome with initial clues to its potential as an invasive pest.</title>
        <authorList>
            <person name="Cucini C."/>
            <person name="Boschi S."/>
            <person name="Funari R."/>
            <person name="Cardaioli E."/>
            <person name="Iannotti N."/>
            <person name="Marturano G."/>
            <person name="Paoli F."/>
            <person name="Bruttini M."/>
            <person name="Carapelli A."/>
            <person name="Frati F."/>
            <person name="Nardi F."/>
        </authorList>
    </citation>
    <scope>NUCLEOTIDE SEQUENCE [LARGE SCALE GENOMIC DNA]</scope>
    <source>
        <strain evidence="1">DMR45628</strain>
    </source>
</reference>
<gene>
    <name evidence="1" type="ORF">QE152_g31097</name>
</gene>
<dbReference type="EMBL" id="JASPKY010000432">
    <property type="protein sequence ID" value="KAK9700687.1"/>
    <property type="molecule type" value="Genomic_DNA"/>
</dbReference>